<gene>
    <name evidence="6" type="primary">hflX</name>
    <name evidence="9" type="ORF">SAMN02745728_00160</name>
</gene>
<dbReference type="Pfam" id="PF01926">
    <property type="entry name" value="MMR_HSR1"/>
    <property type="match status" value="1"/>
</dbReference>
<dbReference type="PANTHER" id="PTHR10229:SF0">
    <property type="entry name" value="GTP-BINDING PROTEIN 6-RELATED"/>
    <property type="match status" value="1"/>
</dbReference>
<comment type="subcellular location">
    <subcellularLocation>
        <location evidence="6">Cytoplasm</location>
    </subcellularLocation>
    <text evidence="6">May associate with membranes.</text>
</comment>
<dbReference type="Pfam" id="PF16360">
    <property type="entry name" value="GTP-bdg_M"/>
    <property type="match status" value="1"/>
</dbReference>
<dbReference type="GO" id="GO:0043022">
    <property type="term" value="F:ribosome binding"/>
    <property type="evidence" value="ECO:0007669"/>
    <property type="project" value="TreeGrafter"/>
</dbReference>
<evidence type="ECO:0000256" key="7">
    <source>
        <dbReference type="SAM" id="Coils"/>
    </source>
</evidence>
<dbReference type="FunFam" id="3.40.50.11060:FF:000001">
    <property type="entry name" value="GTPase HflX"/>
    <property type="match status" value="1"/>
</dbReference>
<keyword evidence="3 6" id="KW-0547">Nucleotide-binding</keyword>
<dbReference type="Gene3D" id="3.40.50.300">
    <property type="entry name" value="P-loop containing nucleotide triphosphate hydrolases"/>
    <property type="match status" value="1"/>
</dbReference>
<reference evidence="9 10" key="1">
    <citation type="submission" date="2016-12" db="EMBL/GenBank/DDBJ databases">
        <authorList>
            <person name="Song W.-J."/>
            <person name="Kurnit D.M."/>
        </authorList>
    </citation>
    <scope>NUCLEOTIDE SEQUENCE [LARGE SCALE GENOMIC DNA]</scope>
    <source>
        <strain evidence="9 10">DSM 11393</strain>
    </source>
</reference>
<dbReference type="PANTHER" id="PTHR10229">
    <property type="entry name" value="GTP-BINDING PROTEIN HFLX"/>
    <property type="match status" value="1"/>
</dbReference>
<accession>A0A1M7RUI2</accession>
<dbReference type="InterPro" id="IPR025121">
    <property type="entry name" value="GTPase_HflX_N"/>
</dbReference>
<dbReference type="InterPro" id="IPR030394">
    <property type="entry name" value="G_HFLX_dom"/>
</dbReference>
<dbReference type="STRING" id="1121455.SAMN02745728_00160"/>
<protein>
    <recommendedName>
        <fullName evidence="6">GTPase HflX</fullName>
    </recommendedName>
    <alternativeName>
        <fullName evidence="6">GTP-binding protein HflX</fullName>
    </alternativeName>
</protein>
<sequence length="559" mass="62918">MEQARELAALSRLIGRQIALLIDRQGRIELLIVGEPGRIVIPELPRARGASGRLRGLRLLHTHLNDTLLDQEDLMDMLTSRLDSFSVLSVSEWGEPLLHQQAHLSPVVKENQELYQVHPAEHWEKASVNHTEQVLALENELSRVYTEAQSLQANTKDAVVGSKNMGRAVLVSVSNQTRDEQASSLAELEELAKTAGVVVVGTLTQRVPVVNPKFIMGKGKLMELEVLALRTHASLIIFDSELTATQQRNLANLSERKILDRTQLILSIFAQRASSKAGKLQVELAQLKYTLPRLTGGNKSFDRLAGGIGGKGPGETQLETDRRRIRERISKVNTDLKQLRNQRALARDRRSKGLIPVVSLVGYTNAGKSTLLNVLTRSDVLAENKLFATLDPTTRRLRFPHERELILSDTVGFIRSLPKELKEAFQATLEELESSDLLIHVVDTSHPEYEMQMKSVEKILAEMELNDKNSLLVFNKCDKLDEETLGILKNQYPKAVFISALNSFGLLELNKAILENLHWEHWLKQTQGNMVSTDETRSDLDEEYLKELLNNSHSEYRIQ</sequence>
<evidence type="ECO:0000259" key="8">
    <source>
        <dbReference type="PROSITE" id="PS51705"/>
    </source>
</evidence>
<dbReference type="PRINTS" id="PR00326">
    <property type="entry name" value="GTP1OBG"/>
</dbReference>
<dbReference type="InterPro" id="IPR027417">
    <property type="entry name" value="P-loop_NTPase"/>
</dbReference>
<dbReference type="SUPFAM" id="SSF52540">
    <property type="entry name" value="P-loop containing nucleoside triphosphate hydrolases"/>
    <property type="match status" value="1"/>
</dbReference>
<keyword evidence="5 6" id="KW-0342">GTP-binding</keyword>
<keyword evidence="2" id="KW-0479">Metal-binding</keyword>
<dbReference type="InterPro" id="IPR016496">
    <property type="entry name" value="GTPase_HflX"/>
</dbReference>
<dbReference type="RefSeq" id="WP_072695513.1">
    <property type="nucleotide sequence ID" value="NZ_FRDI01000002.1"/>
</dbReference>
<organism evidence="9 10">
    <name type="scientific">Desulfovibrio litoralis DSM 11393</name>
    <dbReference type="NCBI Taxonomy" id="1121455"/>
    <lineage>
        <taxon>Bacteria</taxon>
        <taxon>Pseudomonadati</taxon>
        <taxon>Thermodesulfobacteriota</taxon>
        <taxon>Desulfovibrionia</taxon>
        <taxon>Desulfovibrionales</taxon>
        <taxon>Desulfovibrionaceae</taxon>
        <taxon>Desulfovibrio</taxon>
    </lineage>
</organism>
<dbReference type="InterPro" id="IPR042108">
    <property type="entry name" value="GTPase_HflX_N_sf"/>
</dbReference>
<dbReference type="Proteomes" id="UP000186469">
    <property type="component" value="Unassembled WGS sequence"/>
</dbReference>
<name>A0A1M7RUI2_9BACT</name>
<dbReference type="Gene3D" id="3.40.50.11060">
    <property type="entry name" value="GTPase HflX, N-terminal domain"/>
    <property type="match status" value="1"/>
</dbReference>
<dbReference type="Pfam" id="PF13167">
    <property type="entry name" value="GTP-bdg_N"/>
    <property type="match status" value="1"/>
</dbReference>
<proteinExistence type="inferred from homology"/>
<evidence type="ECO:0000256" key="6">
    <source>
        <dbReference type="HAMAP-Rule" id="MF_00900"/>
    </source>
</evidence>
<dbReference type="InterPro" id="IPR006073">
    <property type="entry name" value="GTP-bd"/>
</dbReference>
<dbReference type="PROSITE" id="PS51705">
    <property type="entry name" value="G_HFLX"/>
    <property type="match status" value="1"/>
</dbReference>
<feature type="coiled-coil region" evidence="7">
    <location>
        <begin position="322"/>
        <end position="349"/>
    </location>
</feature>
<evidence type="ECO:0000256" key="1">
    <source>
        <dbReference type="ARBA" id="ARBA00022490"/>
    </source>
</evidence>
<keyword evidence="1 6" id="KW-0963">Cytoplasm</keyword>
<dbReference type="GO" id="GO:0003924">
    <property type="term" value="F:GTPase activity"/>
    <property type="evidence" value="ECO:0007669"/>
    <property type="project" value="UniProtKB-UniRule"/>
</dbReference>
<comment type="function">
    <text evidence="6">GTPase that associates with the 50S ribosomal subunit and may have a role during protein synthesis or ribosome biogenesis.</text>
</comment>
<evidence type="ECO:0000313" key="9">
    <source>
        <dbReference type="EMBL" id="SHN49682.1"/>
    </source>
</evidence>
<evidence type="ECO:0000256" key="5">
    <source>
        <dbReference type="ARBA" id="ARBA00023134"/>
    </source>
</evidence>
<dbReference type="GO" id="GO:0005525">
    <property type="term" value="F:GTP binding"/>
    <property type="evidence" value="ECO:0007669"/>
    <property type="project" value="UniProtKB-UniRule"/>
</dbReference>
<keyword evidence="4" id="KW-0460">Magnesium</keyword>
<evidence type="ECO:0000256" key="3">
    <source>
        <dbReference type="ARBA" id="ARBA00022741"/>
    </source>
</evidence>
<comment type="similarity">
    <text evidence="6">Belongs to the TRAFAC class OBG-HflX-like GTPase superfamily. HflX GTPase family.</text>
</comment>
<dbReference type="GO" id="GO:0046872">
    <property type="term" value="F:metal ion binding"/>
    <property type="evidence" value="ECO:0007669"/>
    <property type="project" value="UniProtKB-KW"/>
</dbReference>
<evidence type="ECO:0000256" key="4">
    <source>
        <dbReference type="ARBA" id="ARBA00022842"/>
    </source>
</evidence>
<dbReference type="GO" id="GO:0005737">
    <property type="term" value="C:cytoplasm"/>
    <property type="evidence" value="ECO:0007669"/>
    <property type="project" value="UniProtKB-SubCell"/>
</dbReference>
<evidence type="ECO:0000256" key="2">
    <source>
        <dbReference type="ARBA" id="ARBA00022723"/>
    </source>
</evidence>
<dbReference type="InterPro" id="IPR032305">
    <property type="entry name" value="GTP-bd_M"/>
</dbReference>
<dbReference type="EMBL" id="FRDI01000002">
    <property type="protein sequence ID" value="SHN49682.1"/>
    <property type="molecule type" value="Genomic_DNA"/>
</dbReference>
<feature type="domain" description="Hflx-type G" evidence="8">
    <location>
        <begin position="356"/>
        <end position="521"/>
    </location>
</feature>
<dbReference type="CDD" id="cd01878">
    <property type="entry name" value="HflX"/>
    <property type="match status" value="1"/>
</dbReference>
<evidence type="ECO:0000313" key="10">
    <source>
        <dbReference type="Proteomes" id="UP000186469"/>
    </source>
</evidence>
<keyword evidence="7" id="KW-0175">Coiled coil</keyword>
<comment type="subunit">
    <text evidence="6">Monomer. Associates with the 50S ribosomal subunit.</text>
</comment>
<dbReference type="Gene3D" id="6.10.250.2860">
    <property type="match status" value="1"/>
</dbReference>
<dbReference type="HAMAP" id="MF_00900">
    <property type="entry name" value="GTPase_HflX"/>
    <property type="match status" value="1"/>
</dbReference>
<dbReference type="AlphaFoldDB" id="A0A1M7RUI2"/>
<dbReference type="NCBIfam" id="TIGR03156">
    <property type="entry name" value="GTP_HflX"/>
    <property type="match status" value="1"/>
</dbReference>
<keyword evidence="10" id="KW-1185">Reference proteome</keyword>